<evidence type="ECO:0000313" key="2">
    <source>
        <dbReference type="EMBL" id="GEP72027.1"/>
    </source>
</evidence>
<dbReference type="AlphaFoldDB" id="A0A512PLF8"/>
<reference evidence="2 3" key="1">
    <citation type="submission" date="2019-07" db="EMBL/GenBank/DDBJ databases">
        <title>Whole genome shotgun sequence of Lactobacillus rapi NBRC 109618.</title>
        <authorList>
            <person name="Hosoyama A."/>
            <person name="Uohara A."/>
            <person name="Ohji S."/>
            <person name="Ichikawa N."/>
        </authorList>
    </citation>
    <scope>NUCLEOTIDE SEQUENCE [LARGE SCALE GENOMIC DNA]</scope>
    <source>
        <strain evidence="2 3">NBRC 109618</strain>
    </source>
</reference>
<organism evidence="2 3">
    <name type="scientific">Lentilactobacillus rapi</name>
    <dbReference type="NCBI Taxonomy" id="481723"/>
    <lineage>
        <taxon>Bacteria</taxon>
        <taxon>Bacillati</taxon>
        <taxon>Bacillota</taxon>
        <taxon>Bacilli</taxon>
        <taxon>Lactobacillales</taxon>
        <taxon>Lactobacillaceae</taxon>
        <taxon>Lentilactobacillus</taxon>
    </lineage>
</organism>
<proteinExistence type="predicted"/>
<feature type="region of interest" description="Disordered" evidence="1">
    <location>
        <begin position="47"/>
        <end position="69"/>
    </location>
</feature>
<evidence type="ECO:0000256" key="1">
    <source>
        <dbReference type="SAM" id="MobiDB-lite"/>
    </source>
</evidence>
<dbReference type="STRING" id="1423795.FD12_GL001397"/>
<comment type="caution">
    <text evidence="2">The sequence shown here is derived from an EMBL/GenBank/DDBJ whole genome shotgun (WGS) entry which is preliminary data.</text>
</comment>
<sequence>MADRLNVYKKDNLKAVVATGDDSNGAKVVGLSAGAKVADGDYVATHTEDGRTESAPQPVPGWSVNAAKS</sequence>
<name>A0A512PLF8_9LACO</name>
<gene>
    <name evidence="2" type="ORF">LRA02_08950</name>
</gene>
<dbReference type="RefSeq" id="WP_054747982.1">
    <property type="nucleotide sequence ID" value="NZ_BKAM01000007.1"/>
</dbReference>
<dbReference type="EMBL" id="BKAM01000007">
    <property type="protein sequence ID" value="GEP72027.1"/>
    <property type="molecule type" value="Genomic_DNA"/>
</dbReference>
<evidence type="ECO:0000313" key="3">
    <source>
        <dbReference type="Proteomes" id="UP000321569"/>
    </source>
</evidence>
<accession>A0A512PLF8</accession>
<protein>
    <submittedName>
        <fullName evidence="2">Uncharacterized protein</fullName>
    </submittedName>
</protein>
<dbReference type="OrthoDB" id="2308948at2"/>
<dbReference type="Proteomes" id="UP000321569">
    <property type="component" value="Unassembled WGS sequence"/>
</dbReference>